<gene>
    <name evidence="2" type="ORF">COA96_11005</name>
</gene>
<organism evidence="2 3">
    <name type="scientific">SAR86 cluster bacterium</name>
    <dbReference type="NCBI Taxonomy" id="2030880"/>
    <lineage>
        <taxon>Bacteria</taxon>
        <taxon>Pseudomonadati</taxon>
        <taxon>Pseudomonadota</taxon>
        <taxon>Gammaproteobacteria</taxon>
        <taxon>SAR86 cluster</taxon>
    </lineage>
</organism>
<keyword evidence="1" id="KW-1133">Transmembrane helix</keyword>
<dbReference type="InterPro" id="IPR012902">
    <property type="entry name" value="N_methyl_site"/>
</dbReference>
<dbReference type="InterPro" id="IPR045584">
    <property type="entry name" value="Pilin-like"/>
</dbReference>
<dbReference type="EMBL" id="NVVJ01000034">
    <property type="protein sequence ID" value="PCJ23782.1"/>
    <property type="molecule type" value="Genomic_DNA"/>
</dbReference>
<sequence>MKILNIGSIRKAKQKGFTIIELVVVILLLGILTATALPRFMDISDEAHGAVVDAVEGSLRTGMALFHAQWLAEGQPTTGITYDGGTLHPSADITGYPSSTDGTYSDSADCLAVFNGLLTLGGMTIASVDTDSTSAATAEAAVEGAVGANDWVATELVDTPSDCIFYYTGQFQSGTSTANAIIPTLTYDISAGSITRGSITWVVD</sequence>
<dbReference type="AlphaFoldDB" id="A0A2A5AWZ9"/>
<comment type="caution">
    <text evidence="2">The sequence shown here is derived from an EMBL/GenBank/DDBJ whole genome shotgun (WGS) entry which is preliminary data.</text>
</comment>
<accession>A0A2A5AWZ9</accession>
<name>A0A2A5AWZ9_9GAMM</name>
<dbReference type="Gene3D" id="3.30.700.10">
    <property type="entry name" value="Glycoprotein, Type 4 Pilin"/>
    <property type="match status" value="1"/>
</dbReference>
<evidence type="ECO:0008006" key="4">
    <source>
        <dbReference type="Google" id="ProtNLM"/>
    </source>
</evidence>
<evidence type="ECO:0000313" key="3">
    <source>
        <dbReference type="Proteomes" id="UP000218327"/>
    </source>
</evidence>
<keyword evidence="1" id="KW-0472">Membrane</keyword>
<proteinExistence type="predicted"/>
<evidence type="ECO:0000256" key="1">
    <source>
        <dbReference type="SAM" id="Phobius"/>
    </source>
</evidence>
<protein>
    <recommendedName>
        <fullName evidence="4">Prepilin-type cleavage/methylation domain-containing protein</fullName>
    </recommendedName>
</protein>
<evidence type="ECO:0000313" key="2">
    <source>
        <dbReference type="EMBL" id="PCJ23782.1"/>
    </source>
</evidence>
<dbReference type="Proteomes" id="UP000218327">
    <property type="component" value="Unassembled WGS sequence"/>
</dbReference>
<dbReference type="SUPFAM" id="SSF54523">
    <property type="entry name" value="Pili subunits"/>
    <property type="match status" value="1"/>
</dbReference>
<dbReference type="NCBIfam" id="TIGR02532">
    <property type="entry name" value="IV_pilin_GFxxxE"/>
    <property type="match status" value="1"/>
</dbReference>
<keyword evidence="1" id="KW-0812">Transmembrane</keyword>
<dbReference type="Pfam" id="PF07963">
    <property type="entry name" value="N_methyl"/>
    <property type="match status" value="1"/>
</dbReference>
<feature type="transmembrane region" description="Helical" evidence="1">
    <location>
        <begin position="16"/>
        <end position="37"/>
    </location>
</feature>
<reference evidence="3" key="1">
    <citation type="submission" date="2017-08" db="EMBL/GenBank/DDBJ databases">
        <title>A dynamic microbial community with high functional redundancy inhabits the cold, oxic subseafloor aquifer.</title>
        <authorList>
            <person name="Tully B.J."/>
            <person name="Wheat C.G."/>
            <person name="Glazer B.T."/>
            <person name="Huber J.A."/>
        </authorList>
    </citation>
    <scope>NUCLEOTIDE SEQUENCE [LARGE SCALE GENOMIC DNA]</scope>
</reference>